<dbReference type="GO" id="GO:0006788">
    <property type="term" value="P:heme oxidation"/>
    <property type="evidence" value="ECO:0007669"/>
    <property type="project" value="InterPro"/>
</dbReference>
<dbReference type="Gene3D" id="1.20.910.10">
    <property type="entry name" value="Heme oxygenase-like"/>
    <property type="match status" value="1"/>
</dbReference>
<dbReference type="SUPFAM" id="SSF48613">
    <property type="entry name" value="Heme oxygenase-like"/>
    <property type="match status" value="1"/>
</dbReference>
<protein>
    <submittedName>
        <fullName evidence="1">Bacteriophytochrome heme oxygenase BphO</fullName>
    </submittedName>
</protein>
<dbReference type="AlphaFoldDB" id="A0A6J4JZJ9"/>
<dbReference type="CDD" id="cd19166">
    <property type="entry name" value="HemeO-bac"/>
    <property type="match status" value="1"/>
</dbReference>
<accession>A0A6J4JZJ9</accession>
<dbReference type="GO" id="GO:0004392">
    <property type="term" value="F:heme oxygenase (decyclizing) activity"/>
    <property type="evidence" value="ECO:0007669"/>
    <property type="project" value="InterPro"/>
</dbReference>
<proteinExistence type="predicted"/>
<organism evidence="1">
    <name type="scientific">uncultured Armatimonadetes bacterium</name>
    <dbReference type="NCBI Taxonomy" id="157466"/>
    <lineage>
        <taxon>Bacteria</taxon>
        <taxon>Bacillati</taxon>
        <taxon>Armatimonadota</taxon>
        <taxon>environmental samples</taxon>
    </lineage>
</organism>
<sequence>MCVFLLRLKRETSPQHAAIERQIDLRRVLGSRAAYTGHLARLYGFYQPLEEALWGNGAVREAGSAGGERRKTPSLLGDLRALGIEPHALPLCNTLPPVPDEARALGCLYVLEGASLGGQVITRLVRERLGVGPEDGGAFFYGYGEKTGVMWDSFRAALETFARSPERQEAVIGSARATFGALGTWLASGEGRADV</sequence>
<name>A0A6J4JZJ9_9BACT</name>
<dbReference type="Pfam" id="PF01126">
    <property type="entry name" value="Heme_oxygenase"/>
    <property type="match status" value="2"/>
</dbReference>
<gene>
    <name evidence="1" type="ORF">AVDCRST_MAG63-4656</name>
</gene>
<evidence type="ECO:0000313" key="1">
    <source>
        <dbReference type="EMBL" id="CAA9291693.1"/>
    </source>
</evidence>
<dbReference type="EMBL" id="CADCTO010000615">
    <property type="protein sequence ID" value="CAA9291693.1"/>
    <property type="molecule type" value="Genomic_DNA"/>
</dbReference>
<dbReference type="InterPro" id="IPR016053">
    <property type="entry name" value="Haem_Oase-like"/>
</dbReference>
<dbReference type="InterPro" id="IPR016084">
    <property type="entry name" value="Haem_Oase-like_multi-hlx"/>
</dbReference>
<reference evidence="1" key="1">
    <citation type="submission" date="2020-02" db="EMBL/GenBank/DDBJ databases">
        <authorList>
            <person name="Meier V. D."/>
        </authorList>
    </citation>
    <scope>NUCLEOTIDE SEQUENCE</scope>
    <source>
        <strain evidence="1">AVDCRST_MAG63</strain>
    </source>
</reference>